<dbReference type="HOGENOM" id="CLU_013850_2_1_7"/>
<evidence type="ECO:0000313" key="4">
    <source>
        <dbReference type="Proteomes" id="UP000035036"/>
    </source>
</evidence>
<dbReference type="InterPro" id="IPR003399">
    <property type="entry name" value="Mce/MlaD"/>
</dbReference>
<feature type="coiled-coil region" evidence="1">
    <location>
        <begin position="256"/>
        <end position="290"/>
    </location>
</feature>
<keyword evidence="1" id="KW-0175">Coiled coil</keyword>
<organism evidence="3 4">
    <name type="scientific">Geoalkalibacter subterraneus</name>
    <dbReference type="NCBI Taxonomy" id="483547"/>
    <lineage>
        <taxon>Bacteria</taxon>
        <taxon>Pseudomonadati</taxon>
        <taxon>Thermodesulfobacteriota</taxon>
        <taxon>Desulfuromonadia</taxon>
        <taxon>Desulfuromonadales</taxon>
        <taxon>Geoalkalibacteraceae</taxon>
        <taxon>Geoalkalibacter</taxon>
    </lineage>
</organism>
<sequence length="331" mass="36213">MSAKTGKAIIGAFVLGALCLAVAGVVLFGSGKFFSPQKKYVMYFDGSVKGLSVGAPVLFRGVKIGSVTDIQIQGDMQEMVFRVPVIAEIDLSRFQFADERGHSPEFHQSLVNRGLRAQMQTQSLVTGQLMINLDFHQDRPARFVSGTPEFSQIPTIPSTTALLAQKLEELPLQQLVERTNRLVGGMERLVNDDDMQQMPRNLNLAAAAARDLMAKLDREAGLLSAEARKTIRAATATLEQADRVLAFVEGPTGELADNLNQTLAQARQSLNTLDQTLEAVQETAADEQSKYQLRYALSELGDAARALGSLVEYLGRHPEALLRGKIDLEER</sequence>
<dbReference type="InterPro" id="IPR052336">
    <property type="entry name" value="MlaD_Phospholipid_Transporter"/>
</dbReference>
<dbReference type="Proteomes" id="UP000035036">
    <property type="component" value="Chromosome"/>
</dbReference>
<dbReference type="RefSeq" id="WP_040198561.1">
    <property type="nucleotide sequence ID" value="NZ_CP010311.1"/>
</dbReference>
<name>A0A0B5FKW7_9BACT</name>
<evidence type="ECO:0000259" key="2">
    <source>
        <dbReference type="Pfam" id="PF02470"/>
    </source>
</evidence>
<dbReference type="PANTHER" id="PTHR33371:SF4">
    <property type="entry name" value="INTERMEMBRANE PHOSPHOLIPID TRANSPORT SYSTEM BINDING PROTEIN MLAD"/>
    <property type="match status" value="1"/>
</dbReference>
<dbReference type="STRING" id="483547.GSUB_00175"/>
<dbReference type="OrthoDB" id="9806984at2"/>
<feature type="domain" description="Mce/MlaD" evidence="2">
    <location>
        <begin position="38"/>
        <end position="135"/>
    </location>
</feature>
<dbReference type="AlphaFoldDB" id="A0A0B5FKW7"/>
<evidence type="ECO:0000256" key="1">
    <source>
        <dbReference type="SAM" id="Coils"/>
    </source>
</evidence>
<protein>
    <recommendedName>
        <fullName evidence="2">Mce/MlaD domain-containing protein</fullName>
    </recommendedName>
</protein>
<gene>
    <name evidence="3" type="ORF">GSUB_00175</name>
</gene>
<proteinExistence type="predicted"/>
<reference evidence="3 4" key="1">
    <citation type="journal article" date="2015" name="Genome Announc.">
        <title>Genomes of Geoalkalibacter ferrihydriticus Z-0531T and Geoalkalibacter subterraneus Red1T, Two Haloalkaliphilic Metal-Reducing Deltaproteobacteria.</title>
        <authorList>
            <person name="Badalamenti J.P."/>
            <person name="Krajmalnik-Brown R."/>
            <person name="Torres C.I."/>
            <person name="Bond D.R."/>
        </authorList>
    </citation>
    <scope>NUCLEOTIDE SEQUENCE [LARGE SCALE GENOMIC DNA]</scope>
    <source>
        <strain evidence="3 4">Red1</strain>
    </source>
</reference>
<evidence type="ECO:0000313" key="3">
    <source>
        <dbReference type="EMBL" id="AJF05314.1"/>
    </source>
</evidence>
<dbReference type="PANTHER" id="PTHR33371">
    <property type="entry name" value="INTERMEMBRANE PHOSPHOLIPID TRANSPORT SYSTEM BINDING PROTEIN MLAD-RELATED"/>
    <property type="match status" value="1"/>
</dbReference>
<dbReference type="KEGG" id="gsb:GSUB_00175"/>
<keyword evidence="4" id="KW-1185">Reference proteome</keyword>
<dbReference type="Pfam" id="PF02470">
    <property type="entry name" value="MlaD"/>
    <property type="match status" value="1"/>
</dbReference>
<dbReference type="EMBL" id="CP010311">
    <property type="protein sequence ID" value="AJF05314.1"/>
    <property type="molecule type" value="Genomic_DNA"/>
</dbReference>
<accession>A0A0B5FKW7</accession>